<evidence type="ECO:0000313" key="1">
    <source>
        <dbReference type="EMBL" id="MFD2551831.1"/>
    </source>
</evidence>
<evidence type="ECO:0000313" key="2">
    <source>
        <dbReference type="Proteomes" id="UP001597472"/>
    </source>
</evidence>
<sequence length="155" mass="17788">MKVILYLIVLVIGNHVAAQNPMYGLVPEKDTDSMLFLTYYVKHVPETGLSIKHLKTIYAKGRIKDFNQNLSLHKNGNLICTLRNEQQQIITTLYIKNPLIKSVEFVNNTGQLQKRLIEQTNTDFTFRIPVTKEVKFVTMGHITNQTIQTLSTIKL</sequence>
<dbReference type="RefSeq" id="WP_376893362.1">
    <property type="nucleotide sequence ID" value="NZ_JBHULS010000003.1"/>
</dbReference>
<protein>
    <recommendedName>
        <fullName evidence="3">DUF4251 domain-containing protein</fullName>
    </recommendedName>
</protein>
<gene>
    <name evidence="1" type="ORF">ACFSQP_08385</name>
</gene>
<evidence type="ECO:0008006" key="3">
    <source>
        <dbReference type="Google" id="ProtNLM"/>
    </source>
</evidence>
<keyword evidence="2" id="KW-1185">Reference proteome</keyword>
<comment type="caution">
    <text evidence="1">The sequence shown here is derived from an EMBL/GenBank/DDBJ whole genome shotgun (WGS) entry which is preliminary data.</text>
</comment>
<organism evidence="1 2">
    <name type="scientific">Bizionia sediminis</name>
    <dbReference type="NCBI Taxonomy" id="1737064"/>
    <lineage>
        <taxon>Bacteria</taxon>
        <taxon>Pseudomonadati</taxon>
        <taxon>Bacteroidota</taxon>
        <taxon>Flavobacteriia</taxon>
        <taxon>Flavobacteriales</taxon>
        <taxon>Flavobacteriaceae</taxon>
        <taxon>Bizionia</taxon>
    </lineage>
</organism>
<name>A0ABW5KS45_9FLAO</name>
<reference evidence="2" key="1">
    <citation type="journal article" date="2019" name="Int. J. Syst. Evol. Microbiol.">
        <title>The Global Catalogue of Microorganisms (GCM) 10K type strain sequencing project: providing services to taxonomists for standard genome sequencing and annotation.</title>
        <authorList>
            <consortium name="The Broad Institute Genomics Platform"/>
            <consortium name="The Broad Institute Genome Sequencing Center for Infectious Disease"/>
            <person name="Wu L."/>
            <person name="Ma J."/>
        </authorList>
    </citation>
    <scope>NUCLEOTIDE SEQUENCE [LARGE SCALE GENOMIC DNA]</scope>
    <source>
        <strain evidence="2">KCTC 42587</strain>
    </source>
</reference>
<accession>A0ABW5KS45</accession>
<proteinExistence type="predicted"/>
<dbReference type="EMBL" id="JBHULS010000003">
    <property type="protein sequence ID" value="MFD2551831.1"/>
    <property type="molecule type" value="Genomic_DNA"/>
</dbReference>
<dbReference type="Proteomes" id="UP001597472">
    <property type="component" value="Unassembled WGS sequence"/>
</dbReference>